<name>A0ABS6T852_9RHOB</name>
<feature type="region of interest" description="Disordered" evidence="1">
    <location>
        <begin position="177"/>
        <end position="197"/>
    </location>
</feature>
<comment type="caution">
    <text evidence="3">The sequence shown here is derived from an EMBL/GenBank/DDBJ whole genome shotgun (WGS) entry which is preliminary data.</text>
</comment>
<gene>
    <name evidence="3" type="primary">tsaB</name>
    <name evidence="3" type="ORF">KJP28_17310</name>
</gene>
<dbReference type="Proteomes" id="UP000756530">
    <property type="component" value="Unassembled WGS sequence"/>
</dbReference>
<dbReference type="InterPro" id="IPR022496">
    <property type="entry name" value="T6A_TsaB"/>
</dbReference>
<accession>A0ABS6T852</accession>
<dbReference type="EMBL" id="JAHUZE010000004">
    <property type="protein sequence ID" value="MBV7380687.1"/>
    <property type="molecule type" value="Genomic_DNA"/>
</dbReference>
<keyword evidence="4" id="KW-1185">Reference proteome</keyword>
<dbReference type="GO" id="GO:0061711">
    <property type="term" value="F:tRNA N(6)-L-threonylcarbamoyladenine synthase activity"/>
    <property type="evidence" value="ECO:0007669"/>
    <property type="project" value="UniProtKB-EC"/>
</dbReference>
<reference evidence="3 4" key="1">
    <citation type="submission" date="2021-05" db="EMBL/GenBank/DDBJ databases">
        <title>Culturable bacteria isolated from Daya Bay.</title>
        <authorList>
            <person name="Zheng W."/>
            <person name="Yu S."/>
            <person name="Huang Y."/>
        </authorList>
    </citation>
    <scope>NUCLEOTIDE SEQUENCE [LARGE SCALE GENOMIC DNA]</scope>
    <source>
        <strain evidence="3 4">DP4N28-5</strain>
    </source>
</reference>
<dbReference type="NCBIfam" id="TIGR03725">
    <property type="entry name" value="T6A_YeaZ"/>
    <property type="match status" value="1"/>
</dbReference>
<feature type="domain" description="Gcp-like" evidence="2">
    <location>
        <begin position="33"/>
        <end position="125"/>
    </location>
</feature>
<dbReference type="EC" id="2.3.1.234" evidence="3"/>
<evidence type="ECO:0000256" key="1">
    <source>
        <dbReference type="SAM" id="MobiDB-lite"/>
    </source>
</evidence>
<sequence length="197" mass="20688">MRSDPAILAFDTSAAHCAAALLVAGEVVTRSEDMARGQAEHLLPLIEATLSDCDRHWSELDAIAVGVGPGNFTGIRIAVAAARGLALGLSKPAIGISSLEAQAFGTPRPCLSVVDGKRGMAYVQEFDGGSPQLMAWEDVPDSRPNAGTLEPERLVACIARLAAQRLADTSDHKRPAPLYIRSADAAPASDQPPKILR</sequence>
<organism evidence="3 4">
    <name type="scientific">Maritimibacter dapengensis</name>
    <dbReference type="NCBI Taxonomy" id="2836868"/>
    <lineage>
        <taxon>Bacteria</taxon>
        <taxon>Pseudomonadati</taxon>
        <taxon>Pseudomonadota</taxon>
        <taxon>Alphaproteobacteria</taxon>
        <taxon>Rhodobacterales</taxon>
        <taxon>Roseobacteraceae</taxon>
        <taxon>Maritimibacter</taxon>
    </lineage>
</organism>
<keyword evidence="3" id="KW-0808">Transferase</keyword>
<dbReference type="PANTHER" id="PTHR11735:SF11">
    <property type="entry name" value="TRNA THREONYLCARBAMOYLADENOSINE BIOSYNTHESIS PROTEIN TSAB"/>
    <property type="match status" value="1"/>
</dbReference>
<dbReference type="InterPro" id="IPR000905">
    <property type="entry name" value="Gcp-like_dom"/>
</dbReference>
<evidence type="ECO:0000313" key="3">
    <source>
        <dbReference type="EMBL" id="MBV7380687.1"/>
    </source>
</evidence>
<dbReference type="Pfam" id="PF00814">
    <property type="entry name" value="TsaD"/>
    <property type="match status" value="1"/>
</dbReference>
<proteinExistence type="predicted"/>
<feature type="compositionally biased region" description="Low complexity" evidence="1">
    <location>
        <begin position="182"/>
        <end position="197"/>
    </location>
</feature>
<evidence type="ECO:0000259" key="2">
    <source>
        <dbReference type="Pfam" id="PF00814"/>
    </source>
</evidence>
<dbReference type="RefSeq" id="WP_218393881.1">
    <property type="nucleotide sequence ID" value="NZ_JAHUZE010000004.1"/>
</dbReference>
<keyword evidence="3" id="KW-0012">Acyltransferase</keyword>
<protein>
    <submittedName>
        <fullName evidence="3">tRNA (Adenosine(37)-N6)-threonylcarbamoyltransferase complex dimerization subunit type 1 TsaB</fullName>
        <ecNumber evidence="3">2.3.1.234</ecNumber>
    </submittedName>
</protein>
<evidence type="ECO:0000313" key="4">
    <source>
        <dbReference type="Proteomes" id="UP000756530"/>
    </source>
</evidence>
<dbReference type="PANTHER" id="PTHR11735">
    <property type="entry name" value="TRNA N6-ADENOSINE THREONYLCARBAMOYLTRANSFERASE"/>
    <property type="match status" value="1"/>
</dbReference>